<keyword evidence="2" id="KW-0808">Transferase</keyword>
<keyword evidence="3" id="KW-0012">Acyltransferase</keyword>
<feature type="compositionally biased region" description="Polar residues" evidence="4">
    <location>
        <begin position="134"/>
        <end position="147"/>
    </location>
</feature>
<evidence type="ECO:0000256" key="3">
    <source>
        <dbReference type="ARBA" id="ARBA00023315"/>
    </source>
</evidence>
<dbReference type="InterPro" id="IPR040771">
    <property type="entry name" value="TLP1_add_C"/>
</dbReference>
<dbReference type="Gene3D" id="3.40.47.10">
    <property type="match status" value="1"/>
</dbReference>
<keyword evidence="7" id="KW-1185">Reference proteome</keyword>
<evidence type="ECO:0000313" key="7">
    <source>
        <dbReference type="Proteomes" id="UP000799421"/>
    </source>
</evidence>
<evidence type="ECO:0000256" key="1">
    <source>
        <dbReference type="ARBA" id="ARBA00010982"/>
    </source>
</evidence>
<dbReference type="PANTHER" id="PTHR18919">
    <property type="entry name" value="ACETYL-COA C-ACYLTRANSFERASE"/>
    <property type="match status" value="1"/>
</dbReference>
<dbReference type="InterPro" id="IPR016039">
    <property type="entry name" value="Thiolase-like"/>
</dbReference>
<evidence type="ECO:0000313" key="6">
    <source>
        <dbReference type="EMBL" id="KAF2859810.1"/>
    </source>
</evidence>
<feature type="region of interest" description="Disordered" evidence="4">
    <location>
        <begin position="122"/>
        <end position="170"/>
    </location>
</feature>
<sequence length="520" mass="55989">MPVIIGVGEAVNHFRNVKDAVEPLYLILSAIRDALTDTGIETKYITSQVDSFDIVRTWTWPYVDLAKSLADELGCRPSRLYNSEHGGNQPAYLLDAAARRITKGETNVAILAGGEALASLSSSISQTSKPPPHWSNSSNTLGNTSVDSVRKSMSPASWESSRSSDDPDLGKLQSITNPIHIYPLYEAAFRALRGQSLEENTAESAQLYASFSEIASKNPFAWMYGKTASADEIATVGKHNRMICAPYPLLMNALNNVNLAAACILASTDVAAQLGVDPNKWIYPLGGAGMKDEEDFWKRASFSHSIPLSRSLDAGLIAAGLTKIDIDIYDFYSCFPIVPKLACHHLGLDILHPAKPITVLGGLTSFGGAGNNYSMHAIAEVTRRLRAGSGKNALILANGGVLSYENVVILSTNPRQQGTYPHANLLDGTSVPKGPAVETKPDGEGVVETYTVEYGRDGSPKMGFVVGRMKGSGNRFVANHEDEKTLREMCVGEQVGRVGKVRVTGDGRAVWSFVSVKVKL</sequence>
<dbReference type="Gene3D" id="2.40.50.840">
    <property type="match status" value="1"/>
</dbReference>
<dbReference type="EMBL" id="MU005988">
    <property type="protein sequence ID" value="KAF2859810.1"/>
    <property type="molecule type" value="Genomic_DNA"/>
</dbReference>
<evidence type="ECO:0000259" key="5">
    <source>
        <dbReference type="Pfam" id="PF18313"/>
    </source>
</evidence>
<name>A0A6A7BX58_9PEZI</name>
<comment type="similarity">
    <text evidence="1">Belongs to the thiolase-like superfamily. Thiolase family.</text>
</comment>
<evidence type="ECO:0000256" key="4">
    <source>
        <dbReference type="SAM" id="MobiDB-lite"/>
    </source>
</evidence>
<gene>
    <name evidence="6" type="ORF">K470DRAFT_218419</name>
</gene>
<feature type="domain" description="Thiolase-like protein type 1 additional C-terminal" evidence="5">
    <location>
        <begin position="435"/>
        <end position="505"/>
    </location>
</feature>
<dbReference type="Proteomes" id="UP000799421">
    <property type="component" value="Unassembled WGS sequence"/>
</dbReference>
<proteinExistence type="inferred from homology"/>
<dbReference type="SUPFAM" id="SSF53901">
    <property type="entry name" value="Thiolase-like"/>
    <property type="match status" value="2"/>
</dbReference>
<dbReference type="AlphaFoldDB" id="A0A6A7BX58"/>
<protein>
    <recommendedName>
        <fullName evidence="5">Thiolase-like protein type 1 additional C-terminal domain-containing protein</fullName>
    </recommendedName>
</protein>
<dbReference type="PANTHER" id="PTHR18919:SF139">
    <property type="entry name" value="THIOLASE-LIKE PROTEIN TYPE 1 ADDITIONAL C-TERMINAL DOMAIN-CONTAINING PROTEIN"/>
    <property type="match status" value="1"/>
</dbReference>
<organism evidence="6 7">
    <name type="scientific">Piedraia hortae CBS 480.64</name>
    <dbReference type="NCBI Taxonomy" id="1314780"/>
    <lineage>
        <taxon>Eukaryota</taxon>
        <taxon>Fungi</taxon>
        <taxon>Dikarya</taxon>
        <taxon>Ascomycota</taxon>
        <taxon>Pezizomycotina</taxon>
        <taxon>Dothideomycetes</taxon>
        <taxon>Dothideomycetidae</taxon>
        <taxon>Capnodiales</taxon>
        <taxon>Piedraiaceae</taxon>
        <taxon>Piedraia</taxon>
    </lineage>
</organism>
<evidence type="ECO:0000256" key="2">
    <source>
        <dbReference type="ARBA" id="ARBA00022679"/>
    </source>
</evidence>
<accession>A0A6A7BX58</accession>
<reference evidence="6" key="1">
    <citation type="journal article" date="2020" name="Stud. Mycol.">
        <title>101 Dothideomycetes genomes: a test case for predicting lifestyles and emergence of pathogens.</title>
        <authorList>
            <person name="Haridas S."/>
            <person name="Albert R."/>
            <person name="Binder M."/>
            <person name="Bloem J."/>
            <person name="Labutti K."/>
            <person name="Salamov A."/>
            <person name="Andreopoulos B."/>
            <person name="Baker S."/>
            <person name="Barry K."/>
            <person name="Bills G."/>
            <person name="Bluhm B."/>
            <person name="Cannon C."/>
            <person name="Castanera R."/>
            <person name="Culley D."/>
            <person name="Daum C."/>
            <person name="Ezra D."/>
            <person name="Gonzalez J."/>
            <person name="Henrissat B."/>
            <person name="Kuo A."/>
            <person name="Liang C."/>
            <person name="Lipzen A."/>
            <person name="Lutzoni F."/>
            <person name="Magnuson J."/>
            <person name="Mondo S."/>
            <person name="Nolan M."/>
            <person name="Ohm R."/>
            <person name="Pangilinan J."/>
            <person name="Park H.-J."/>
            <person name="Ramirez L."/>
            <person name="Alfaro M."/>
            <person name="Sun H."/>
            <person name="Tritt A."/>
            <person name="Yoshinaga Y."/>
            <person name="Zwiers L.-H."/>
            <person name="Turgeon B."/>
            <person name="Goodwin S."/>
            <person name="Spatafora J."/>
            <person name="Crous P."/>
            <person name="Grigoriev I."/>
        </authorList>
    </citation>
    <scope>NUCLEOTIDE SEQUENCE</scope>
    <source>
        <strain evidence="6">CBS 480.64</strain>
    </source>
</reference>
<dbReference type="OrthoDB" id="435240at2759"/>
<dbReference type="Pfam" id="PF18313">
    <property type="entry name" value="TLP1_add_C"/>
    <property type="match status" value="1"/>
</dbReference>
<dbReference type="GO" id="GO:0016746">
    <property type="term" value="F:acyltransferase activity"/>
    <property type="evidence" value="ECO:0007669"/>
    <property type="project" value="UniProtKB-KW"/>
</dbReference>